<dbReference type="InterPro" id="IPR023393">
    <property type="entry name" value="START-like_dom_sf"/>
</dbReference>
<dbReference type="SMART" id="SM00233">
    <property type="entry name" value="PH"/>
    <property type="match status" value="1"/>
</dbReference>
<feature type="compositionally biased region" description="Basic and acidic residues" evidence="3">
    <location>
        <begin position="408"/>
        <end position="431"/>
    </location>
</feature>
<dbReference type="PROSITE" id="PS50848">
    <property type="entry name" value="START"/>
    <property type="match status" value="1"/>
</dbReference>
<dbReference type="PANTHER" id="PTHR12136:SF41">
    <property type="entry name" value="PLECKSTRIN HOMOLOGY (PH) AND LIPID-BINDING START DOMAINS-CONTAINING PROTEIN"/>
    <property type="match status" value="1"/>
</dbReference>
<dbReference type="GO" id="GO:0005783">
    <property type="term" value="C:endoplasmic reticulum"/>
    <property type="evidence" value="ECO:0007669"/>
    <property type="project" value="UniProtKB-SubCell"/>
</dbReference>
<feature type="compositionally biased region" description="Basic residues" evidence="3">
    <location>
        <begin position="131"/>
        <end position="143"/>
    </location>
</feature>
<dbReference type="Gene3D" id="3.30.530.20">
    <property type="match status" value="1"/>
</dbReference>
<dbReference type="Proteomes" id="UP000006727">
    <property type="component" value="Chromosome 10"/>
</dbReference>
<dbReference type="InterPro" id="IPR009769">
    <property type="entry name" value="EDR2_C"/>
</dbReference>
<evidence type="ECO:0000313" key="8">
    <source>
        <dbReference type="Proteomes" id="UP000006727"/>
    </source>
</evidence>
<evidence type="ECO:0000256" key="1">
    <source>
        <dbReference type="ARBA" id="ARBA00004240"/>
    </source>
</evidence>
<sequence length="770" mass="87755">MGDIAGTRMEGWVYYLSSSKLRLNHPRKRYLVLEGIRASSFKDKPRTGVEILVRSGIIDPDTRVIDHGRETVHGRVFFVFSIYDPYAPEAKLRIGVQNAEDAAKWMHAFREAAERAQPPGTNKTFLPSPPGRRRLPNLRRSGRKGSGLFRDVSGVSDALGGEDCVVTLEAVNHWTGGLLTKDASPDVVASSPWQIIGCKNGLRFFQETSDGDESLLEKIRGDDIPTLMAVGVVDATPASVFETAMALGRSRAEWDFCFHQGRVIENVHGHTDIIHEQFHSRWLPWRMKPRDLVFQRYWRRDDDGTYVILYNSINHEKCPPGRKFTRAWLHSGGFVISPLKGRKDKVKWCMVKHIMKVDWKGWEFLWRKSRNRDMSLIMLERIAAIRELYKVKEKPIISMKKEHHQRHEDIFYESAEPKPESEDESSNRDRVSNQPSLKESTSKFIEVADDEFFDAEEPTSWERGEDPELKFYEELEGSSMDEVEQKAHNLPAPQKAVSKAATIVKRIQDLASGPRHPSFSRSLRKLADEADVEFMNRESSLGSVYWEPAEPGTFLIRGKHFLRDHKKVKAGTPLMQLVAADWFKSDKREDHIAAHDGCVIQKLFAKQKNAHEVADSYFVIINLQVPGTPTYSLVLYYMTNKRLQDIPLLENFVRGDNRYRACRFKLCPYVAKGPWIVKQSVGKSACLVGEALDITYFSSDNYLELDIDIGSSSVARGVVNLVTGYVTKLVIEMAFLIQANTEEELPEKLLGTVRISNLDMQKAVLPPPEY</sequence>
<dbReference type="InterPro" id="IPR002913">
    <property type="entry name" value="START_lipid-bd_dom"/>
</dbReference>
<dbReference type="Pfam" id="PF01852">
    <property type="entry name" value="START"/>
    <property type="match status" value="1"/>
</dbReference>
<dbReference type="OrthoDB" id="9970435at2759"/>
<organism evidence="6">
    <name type="scientific">Physcomitrium patens</name>
    <name type="common">Spreading-leaved earth moss</name>
    <name type="synonym">Physcomitrella patens</name>
    <dbReference type="NCBI Taxonomy" id="3218"/>
    <lineage>
        <taxon>Eukaryota</taxon>
        <taxon>Viridiplantae</taxon>
        <taxon>Streptophyta</taxon>
        <taxon>Embryophyta</taxon>
        <taxon>Bryophyta</taxon>
        <taxon>Bryophytina</taxon>
        <taxon>Bryopsida</taxon>
        <taxon>Funariidae</taxon>
        <taxon>Funariales</taxon>
        <taxon>Funariaceae</taxon>
        <taxon>Physcomitrium</taxon>
    </lineage>
</organism>
<keyword evidence="2" id="KW-0256">Endoplasmic reticulum</keyword>
<dbReference type="AlphaFoldDB" id="A0A2K1JX76"/>
<dbReference type="KEGG" id="ppp:112287331"/>
<dbReference type="FunCoup" id="A0A2K1JX76">
    <property type="interactions" value="973"/>
</dbReference>
<dbReference type="CDD" id="cd00177">
    <property type="entry name" value="START"/>
    <property type="match status" value="1"/>
</dbReference>
<reference evidence="6 8" key="2">
    <citation type="journal article" date="2018" name="Plant J.">
        <title>The Physcomitrella patens chromosome-scale assembly reveals moss genome structure and evolution.</title>
        <authorList>
            <person name="Lang D."/>
            <person name="Ullrich K.K."/>
            <person name="Murat F."/>
            <person name="Fuchs J."/>
            <person name="Jenkins J."/>
            <person name="Haas F.B."/>
            <person name="Piednoel M."/>
            <person name="Gundlach H."/>
            <person name="Van Bel M."/>
            <person name="Meyberg R."/>
            <person name="Vives C."/>
            <person name="Morata J."/>
            <person name="Symeonidi A."/>
            <person name="Hiss M."/>
            <person name="Muchero W."/>
            <person name="Kamisugi Y."/>
            <person name="Saleh O."/>
            <person name="Blanc G."/>
            <person name="Decker E.L."/>
            <person name="van Gessel N."/>
            <person name="Grimwood J."/>
            <person name="Hayes R.D."/>
            <person name="Graham S.W."/>
            <person name="Gunter L.E."/>
            <person name="McDaniel S.F."/>
            <person name="Hoernstein S.N.W."/>
            <person name="Larsson A."/>
            <person name="Li F.W."/>
            <person name="Perroud P.F."/>
            <person name="Phillips J."/>
            <person name="Ranjan P."/>
            <person name="Rokshar D.S."/>
            <person name="Rothfels C.J."/>
            <person name="Schneider L."/>
            <person name="Shu S."/>
            <person name="Stevenson D.W."/>
            <person name="Thummler F."/>
            <person name="Tillich M."/>
            <person name="Villarreal Aguilar J.C."/>
            <person name="Widiez T."/>
            <person name="Wong G.K."/>
            <person name="Wymore A."/>
            <person name="Zhang Y."/>
            <person name="Zimmer A.D."/>
            <person name="Quatrano R.S."/>
            <person name="Mayer K.F.X."/>
            <person name="Goodstein D."/>
            <person name="Casacuberta J.M."/>
            <person name="Vandepoele K."/>
            <person name="Reski R."/>
            <person name="Cuming A.C."/>
            <person name="Tuskan G.A."/>
            <person name="Maumus F."/>
            <person name="Salse J."/>
            <person name="Schmutz J."/>
            <person name="Rensing S.A."/>
        </authorList>
    </citation>
    <scope>NUCLEOTIDE SEQUENCE [LARGE SCALE GENOMIC DNA]</scope>
    <source>
        <strain evidence="7 8">cv. Gransden 2004</strain>
    </source>
</reference>
<accession>A0A2K1JX76</accession>
<proteinExistence type="predicted"/>
<protein>
    <recommendedName>
        <fullName evidence="9">START domain-containing protein</fullName>
    </recommendedName>
</protein>
<evidence type="ECO:0000259" key="4">
    <source>
        <dbReference type="PROSITE" id="PS50003"/>
    </source>
</evidence>
<comment type="subcellular location">
    <subcellularLocation>
        <location evidence="1">Endoplasmic reticulum</location>
    </subcellularLocation>
</comment>
<keyword evidence="8" id="KW-1185">Reference proteome</keyword>
<dbReference type="PANTHER" id="PTHR12136">
    <property type="entry name" value="ENHANCED DISEASE RESISTANCE-RELATED"/>
    <property type="match status" value="1"/>
</dbReference>
<evidence type="ECO:0000259" key="5">
    <source>
        <dbReference type="PROSITE" id="PS50848"/>
    </source>
</evidence>
<dbReference type="SUPFAM" id="SSF55961">
    <property type="entry name" value="Bet v1-like"/>
    <property type="match status" value="1"/>
</dbReference>
<dbReference type="SMART" id="SM00234">
    <property type="entry name" value="START"/>
    <property type="match status" value="1"/>
</dbReference>
<feature type="region of interest" description="Disordered" evidence="3">
    <location>
        <begin position="408"/>
        <end position="440"/>
    </location>
</feature>
<dbReference type="Gramene" id="Pp3c10_1220V3.2">
    <property type="protein sequence ID" value="Pp3c10_1220V3.2"/>
    <property type="gene ID" value="Pp3c10_1220"/>
</dbReference>
<reference evidence="7" key="3">
    <citation type="submission" date="2020-12" db="UniProtKB">
        <authorList>
            <consortium name="EnsemblPlants"/>
        </authorList>
    </citation>
    <scope>IDENTIFICATION</scope>
</reference>
<dbReference type="PROSITE" id="PS50003">
    <property type="entry name" value="PH_DOMAIN"/>
    <property type="match status" value="1"/>
</dbReference>
<dbReference type="Pfam" id="PF07059">
    <property type="entry name" value="EDR2_C"/>
    <property type="match status" value="1"/>
</dbReference>
<dbReference type="Gramene" id="Pp3c10_1220V3.1">
    <property type="protein sequence ID" value="Pp3c10_1220V3.1"/>
    <property type="gene ID" value="Pp3c10_1220"/>
</dbReference>
<dbReference type="RefSeq" id="XP_073393164.1">
    <property type="nucleotide sequence ID" value="XM_073537063.1"/>
</dbReference>
<dbReference type="GO" id="GO:0008289">
    <property type="term" value="F:lipid binding"/>
    <property type="evidence" value="ECO:0007669"/>
    <property type="project" value="InterPro"/>
</dbReference>
<dbReference type="InterPro" id="IPR001849">
    <property type="entry name" value="PH_domain"/>
</dbReference>
<dbReference type="InterPro" id="IPR045096">
    <property type="entry name" value="EDR2-like"/>
</dbReference>
<dbReference type="InterPro" id="IPR011993">
    <property type="entry name" value="PH-like_dom_sf"/>
</dbReference>
<dbReference type="EnsemblPlants" id="Pp3c10_1220V3.1">
    <property type="protein sequence ID" value="Pp3c10_1220V3.1"/>
    <property type="gene ID" value="Pp3c10_1220"/>
</dbReference>
<dbReference type="Gene3D" id="2.30.29.30">
    <property type="entry name" value="Pleckstrin-homology domain (PH domain)/Phosphotyrosine-binding domain (PTB)"/>
    <property type="match status" value="1"/>
</dbReference>
<evidence type="ECO:0000313" key="7">
    <source>
        <dbReference type="EnsemblPlants" id="Pp3c10_1220V3.1"/>
    </source>
</evidence>
<feature type="domain" description="START" evidence="5">
    <location>
        <begin position="193"/>
        <end position="361"/>
    </location>
</feature>
<evidence type="ECO:0000256" key="2">
    <source>
        <dbReference type="ARBA" id="ARBA00022824"/>
    </source>
</evidence>
<name>A0A2K1JX76_PHYPA</name>
<gene>
    <name evidence="7" type="primary">LOC112287331</name>
    <name evidence="6" type="ORF">PHYPA_013249</name>
</gene>
<dbReference type="EnsemblPlants" id="Pp3c10_1220V3.2">
    <property type="protein sequence ID" value="Pp3c10_1220V3.2"/>
    <property type="gene ID" value="Pp3c10_1220"/>
</dbReference>
<dbReference type="GeneID" id="112287331"/>
<evidence type="ECO:0000313" key="6">
    <source>
        <dbReference type="EMBL" id="PNR46130.1"/>
    </source>
</evidence>
<dbReference type="RefSeq" id="XP_024386002.1">
    <property type="nucleotide sequence ID" value="XM_024530234.2"/>
</dbReference>
<feature type="domain" description="PH" evidence="4">
    <location>
        <begin position="6"/>
        <end position="114"/>
    </location>
</feature>
<evidence type="ECO:0008006" key="9">
    <source>
        <dbReference type="Google" id="ProtNLM"/>
    </source>
</evidence>
<evidence type="ECO:0000256" key="3">
    <source>
        <dbReference type="SAM" id="MobiDB-lite"/>
    </source>
</evidence>
<dbReference type="SUPFAM" id="SSF50729">
    <property type="entry name" value="PH domain-like"/>
    <property type="match status" value="1"/>
</dbReference>
<feature type="region of interest" description="Disordered" evidence="3">
    <location>
        <begin position="116"/>
        <end position="143"/>
    </location>
</feature>
<dbReference type="PaxDb" id="3218-PP1S95_104V6.1"/>
<reference evidence="6 8" key="1">
    <citation type="journal article" date="2008" name="Science">
        <title>The Physcomitrella genome reveals evolutionary insights into the conquest of land by plants.</title>
        <authorList>
            <person name="Rensing S."/>
            <person name="Lang D."/>
            <person name="Zimmer A."/>
            <person name="Terry A."/>
            <person name="Salamov A."/>
            <person name="Shapiro H."/>
            <person name="Nishiyama T."/>
            <person name="Perroud P.-F."/>
            <person name="Lindquist E."/>
            <person name="Kamisugi Y."/>
            <person name="Tanahashi T."/>
            <person name="Sakakibara K."/>
            <person name="Fujita T."/>
            <person name="Oishi K."/>
            <person name="Shin-I T."/>
            <person name="Kuroki Y."/>
            <person name="Toyoda A."/>
            <person name="Suzuki Y."/>
            <person name="Hashimoto A."/>
            <person name="Yamaguchi K."/>
            <person name="Sugano A."/>
            <person name="Kohara Y."/>
            <person name="Fujiyama A."/>
            <person name="Anterola A."/>
            <person name="Aoki S."/>
            <person name="Ashton N."/>
            <person name="Barbazuk W.B."/>
            <person name="Barker E."/>
            <person name="Bennetzen J."/>
            <person name="Bezanilla M."/>
            <person name="Blankenship R."/>
            <person name="Cho S.H."/>
            <person name="Dutcher S."/>
            <person name="Estelle M."/>
            <person name="Fawcett J.A."/>
            <person name="Gundlach H."/>
            <person name="Hanada K."/>
            <person name="Heyl A."/>
            <person name="Hicks K.A."/>
            <person name="Hugh J."/>
            <person name="Lohr M."/>
            <person name="Mayer K."/>
            <person name="Melkozernov A."/>
            <person name="Murata T."/>
            <person name="Nelson D."/>
            <person name="Pils B."/>
            <person name="Prigge M."/>
            <person name="Reiss B."/>
            <person name="Renner T."/>
            <person name="Rombauts S."/>
            <person name="Rushton P."/>
            <person name="Sanderfoot A."/>
            <person name="Schween G."/>
            <person name="Shiu S.-H."/>
            <person name="Stueber K."/>
            <person name="Theodoulou F.L."/>
            <person name="Tu H."/>
            <person name="Van de Peer Y."/>
            <person name="Verrier P.J."/>
            <person name="Waters E."/>
            <person name="Wood A."/>
            <person name="Yang L."/>
            <person name="Cove D."/>
            <person name="Cuming A."/>
            <person name="Hasebe M."/>
            <person name="Lucas S."/>
            <person name="Mishler D.B."/>
            <person name="Reski R."/>
            <person name="Grigoriev I."/>
            <person name="Quatrano R.S."/>
            <person name="Boore J.L."/>
        </authorList>
    </citation>
    <scope>NUCLEOTIDE SEQUENCE [LARGE SCALE GENOMIC DNA]</scope>
    <source>
        <strain evidence="7 8">cv. Gransden 2004</strain>
    </source>
</reference>
<dbReference type="EMBL" id="ABEU02000010">
    <property type="protein sequence ID" value="PNR46130.1"/>
    <property type="molecule type" value="Genomic_DNA"/>
</dbReference>